<accession>A0ABT6W738</accession>
<evidence type="ECO:0000313" key="1">
    <source>
        <dbReference type="EMBL" id="MDI5966124.1"/>
    </source>
</evidence>
<sequence>MAALNAWTVRPEDYHQAGDTDWTAAFRKLFADVGKRLATDAGGSVPVSTVEVLLTGVYTVSDTIMPAVSGRAQGLTVRGLGKRSSEIVMAGAAPLLVNTDRWMGVTWYDCSFRSTNKAADYLHSNCSDIGGAQDWNFVRCEWRGTWGNGIVLDGPRNSNCNSEWVFDRCTVTGSYENAWLWSGRSGYPAQDQFLNFSLRDCKVEYQYGTALRFDKGGSIAISGGSWILEGARPDGARSRFIQLAGGSHYDSVQKLAVRDVRFELRNVTHQVINSAWSDSQIVFDGCDDTALGFEAFSAALIAHEYTDPGIVSYRNCALVGKHAYHQTKQPGRPGSGARYTDCTRKNNRTNATFIARTVAPGMSPGGVHVQYVDDGDGIA</sequence>
<comment type="caution">
    <text evidence="1">The sequence shown here is derived from an EMBL/GenBank/DDBJ whole genome shotgun (WGS) entry which is preliminary data.</text>
</comment>
<protein>
    <recommendedName>
        <fullName evidence="3">Right-handed parallel beta-helix repeat-containing protein</fullName>
    </recommendedName>
</protein>
<gene>
    <name evidence="1" type="ORF">POF43_025910</name>
</gene>
<reference evidence="1 2" key="1">
    <citation type="submission" date="2023-05" db="EMBL/GenBank/DDBJ databases">
        <title>Streptantibioticus silvisoli sp. nov., acidotolerant actinomycetes 1 from pine litter.</title>
        <authorList>
            <person name="Swiecimska M."/>
            <person name="Golinska P."/>
            <person name="Sangal V."/>
            <person name="Wachnowicz B."/>
            <person name="Goodfellow M."/>
        </authorList>
    </citation>
    <scope>NUCLEOTIDE SEQUENCE [LARGE SCALE GENOMIC DNA]</scope>
    <source>
        <strain evidence="1 2">SL54</strain>
    </source>
</reference>
<dbReference type="InterPro" id="IPR012334">
    <property type="entry name" value="Pectin_lyas_fold"/>
</dbReference>
<dbReference type="RefSeq" id="WP_271324595.1">
    <property type="nucleotide sequence ID" value="NZ_JAAGKO020000045.1"/>
</dbReference>
<evidence type="ECO:0008006" key="3">
    <source>
        <dbReference type="Google" id="ProtNLM"/>
    </source>
</evidence>
<organism evidence="1 2">
    <name type="scientific">Streptantibioticus silvisoli</name>
    <dbReference type="NCBI Taxonomy" id="2705255"/>
    <lineage>
        <taxon>Bacteria</taxon>
        <taxon>Bacillati</taxon>
        <taxon>Actinomycetota</taxon>
        <taxon>Actinomycetes</taxon>
        <taxon>Kitasatosporales</taxon>
        <taxon>Streptomycetaceae</taxon>
        <taxon>Streptantibioticus</taxon>
    </lineage>
</organism>
<keyword evidence="2" id="KW-1185">Reference proteome</keyword>
<evidence type="ECO:0000313" key="2">
    <source>
        <dbReference type="Proteomes" id="UP001156398"/>
    </source>
</evidence>
<dbReference type="Proteomes" id="UP001156398">
    <property type="component" value="Unassembled WGS sequence"/>
</dbReference>
<proteinExistence type="predicted"/>
<dbReference type="Gene3D" id="2.160.20.10">
    <property type="entry name" value="Single-stranded right-handed beta-helix, Pectin lyase-like"/>
    <property type="match status" value="1"/>
</dbReference>
<dbReference type="EMBL" id="JAAGKO020000045">
    <property type="protein sequence ID" value="MDI5966124.1"/>
    <property type="molecule type" value="Genomic_DNA"/>
</dbReference>
<name>A0ABT6W738_9ACTN</name>